<evidence type="ECO:0000256" key="11">
    <source>
        <dbReference type="ARBA" id="ARBA00031871"/>
    </source>
</evidence>
<evidence type="ECO:0000256" key="4">
    <source>
        <dbReference type="ARBA" id="ARBA00022643"/>
    </source>
</evidence>
<keyword evidence="5" id="KW-0808">Transferase</keyword>
<accession>A0A9P0ASR4</accession>
<keyword evidence="7" id="KW-0547">Nucleotide-binding</keyword>
<feature type="domain" description="Phosphoadenosine phosphosulphate reductase" evidence="13">
    <location>
        <begin position="264"/>
        <end position="327"/>
    </location>
</feature>
<dbReference type="PANTHER" id="PTHR23293:SF9">
    <property type="entry name" value="FAD SYNTHASE"/>
    <property type="match status" value="1"/>
</dbReference>
<evidence type="ECO:0000256" key="7">
    <source>
        <dbReference type="ARBA" id="ARBA00022741"/>
    </source>
</evidence>
<dbReference type="PANTHER" id="PTHR23293">
    <property type="entry name" value="FAD SYNTHETASE-RELATED FMN ADENYLYLTRANSFERASE"/>
    <property type="match status" value="1"/>
</dbReference>
<organism evidence="14 15">
    <name type="scientific">Brassicogethes aeneus</name>
    <name type="common">Rape pollen beetle</name>
    <name type="synonym">Meligethes aeneus</name>
    <dbReference type="NCBI Taxonomy" id="1431903"/>
    <lineage>
        <taxon>Eukaryota</taxon>
        <taxon>Metazoa</taxon>
        <taxon>Ecdysozoa</taxon>
        <taxon>Arthropoda</taxon>
        <taxon>Hexapoda</taxon>
        <taxon>Insecta</taxon>
        <taxon>Pterygota</taxon>
        <taxon>Neoptera</taxon>
        <taxon>Endopterygota</taxon>
        <taxon>Coleoptera</taxon>
        <taxon>Polyphaga</taxon>
        <taxon>Cucujiformia</taxon>
        <taxon>Nitidulidae</taxon>
        <taxon>Meligethinae</taxon>
        <taxon>Brassicogethes</taxon>
    </lineage>
</organism>
<dbReference type="InterPro" id="IPR036425">
    <property type="entry name" value="MoaB/Mog-like_dom_sf"/>
</dbReference>
<dbReference type="Gene3D" id="3.40.50.620">
    <property type="entry name" value="HUPs"/>
    <property type="match status" value="1"/>
</dbReference>
<comment type="pathway">
    <text evidence="1">Cofactor biosynthesis; FAD biosynthesis; FAD from FMN: step 1/1.</text>
</comment>
<dbReference type="GO" id="GO:0006747">
    <property type="term" value="P:FAD biosynthetic process"/>
    <property type="evidence" value="ECO:0007669"/>
    <property type="project" value="TreeGrafter"/>
</dbReference>
<evidence type="ECO:0000259" key="13">
    <source>
        <dbReference type="Pfam" id="PF01507"/>
    </source>
</evidence>
<dbReference type="CDD" id="cd23948">
    <property type="entry name" value="FAD_synthase"/>
    <property type="match status" value="1"/>
</dbReference>
<dbReference type="Proteomes" id="UP001154078">
    <property type="component" value="Chromosome 1"/>
</dbReference>
<keyword evidence="8" id="KW-0274">FAD</keyword>
<dbReference type="GO" id="GO:0005524">
    <property type="term" value="F:ATP binding"/>
    <property type="evidence" value="ECO:0007669"/>
    <property type="project" value="UniProtKB-KW"/>
</dbReference>
<keyword evidence="4" id="KW-0288">FMN</keyword>
<dbReference type="EC" id="2.7.7.2" evidence="2"/>
<dbReference type="Gene3D" id="3.40.980.10">
    <property type="entry name" value="MoaB/Mog-like domain"/>
    <property type="match status" value="1"/>
</dbReference>
<keyword evidence="15" id="KW-1185">Reference proteome</keyword>
<evidence type="ECO:0000256" key="12">
    <source>
        <dbReference type="ARBA" id="ARBA00049494"/>
    </source>
</evidence>
<dbReference type="AlphaFoldDB" id="A0A9P0ASR4"/>
<evidence type="ECO:0000256" key="1">
    <source>
        <dbReference type="ARBA" id="ARBA00004726"/>
    </source>
</evidence>
<evidence type="ECO:0000256" key="5">
    <source>
        <dbReference type="ARBA" id="ARBA00022679"/>
    </source>
</evidence>
<dbReference type="SUPFAM" id="SSF52402">
    <property type="entry name" value="Adenine nucleotide alpha hydrolases-like"/>
    <property type="match status" value="1"/>
</dbReference>
<keyword evidence="3" id="KW-0285">Flavoprotein</keyword>
<sequence>MSLKSAAVLTVSDLYLQGKQEQSFNLILEDLNGLDYEVEKYVCVCENKENLAQEIQLLSQTTDIIIVIGLLETGCIYKGVALALSQELGENDKLINIIDRLKGSHKKEEVSLPLFARLLTSENASFPVIEVSRIYVLNVNCFEELYFNILKSYLVQYKRKPTFTKAIYIQLNGNTKQNVLKHKGCSTEITFSEDNSRLVCTATSNNFSDIVEFEQKLRNSPNIPYLGSCDSSCENPLDYLNTKENVQQTLQYIEESLTTYGTENIFLSFNGGKDCTVLLHLFVNLLKLKFPHYDQKIFCLYVRSENAFPEQDVFIRECGVFYNLEVLTIVGSIKDALHQVLEDRPNFKACLMGTRRTDPYSSNLSVFQMTDVNWPQIMRVSPILDWHYSEIWDYLLYYKVPYCKLYDLGYTSLGNSLNTIKNPCLKYTQCSTSKENYLPAYRMLNEVKERSGRNIQHIQK</sequence>
<evidence type="ECO:0000256" key="3">
    <source>
        <dbReference type="ARBA" id="ARBA00022630"/>
    </source>
</evidence>
<evidence type="ECO:0000256" key="2">
    <source>
        <dbReference type="ARBA" id="ARBA00012393"/>
    </source>
</evidence>
<evidence type="ECO:0000256" key="9">
    <source>
        <dbReference type="ARBA" id="ARBA00022840"/>
    </source>
</evidence>
<keyword evidence="6" id="KW-0548">Nucleotidyltransferase</keyword>
<dbReference type="EMBL" id="OV121132">
    <property type="protein sequence ID" value="CAH0547874.1"/>
    <property type="molecule type" value="Genomic_DNA"/>
</dbReference>
<dbReference type="InterPro" id="IPR002500">
    <property type="entry name" value="PAPS_reduct_dom"/>
</dbReference>
<name>A0A9P0ASR4_BRAAE</name>
<reference evidence="14" key="1">
    <citation type="submission" date="2021-12" db="EMBL/GenBank/DDBJ databases">
        <authorList>
            <person name="King R."/>
        </authorList>
    </citation>
    <scope>NUCLEOTIDE SEQUENCE</scope>
</reference>
<gene>
    <name evidence="14" type="ORF">MELIAE_LOCUS1773</name>
</gene>
<dbReference type="GO" id="GO:0003919">
    <property type="term" value="F:FMN adenylyltransferase activity"/>
    <property type="evidence" value="ECO:0007669"/>
    <property type="project" value="UniProtKB-EC"/>
</dbReference>
<evidence type="ECO:0000313" key="15">
    <source>
        <dbReference type="Proteomes" id="UP001154078"/>
    </source>
</evidence>
<comment type="catalytic activity">
    <reaction evidence="12">
        <text>FMN + ATP + H(+) = FAD + diphosphate</text>
        <dbReference type="Rhea" id="RHEA:17237"/>
        <dbReference type="ChEBI" id="CHEBI:15378"/>
        <dbReference type="ChEBI" id="CHEBI:30616"/>
        <dbReference type="ChEBI" id="CHEBI:33019"/>
        <dbReference type="ChEBI" id="CHEBI:57692"/>
        <dbReference type="ChEBI" id="CHEBI:58210"/>
        <dbReference type="EC" id="2.7.7.2"/>
    </reaction>
</comment>
<keyword evidence="9" id="KW-0067">ATP-binding</keyword>
<evidence type="ECO:0000256" key="10">
    <source>
        <dbReference type="ARBA" id="ARBA00031145"/>
    </source>
</evidence>
<dbReference type="InterPro" id="IPR014729">
    <property type="entry name" value="Rossmann-like_a/b/a_fold"/>
</dbReference>
<evidence type="ECO:0000256" key="6">
    <source>
        <dbReference type="ARBA" id="ARBA00022695"/>
    </source>
</evidence>
<proteinExistence type="predicted"/>
<feature type="domain" description="Phosphoadenosine phosphosulphate reductase" evidence="13">
    <location>
        <begin position="336"/>
        <end position="419"/>
    </location>
</feature>
<evidence type="ECO:0000313" key="14">
    <source>
        <dbReference type="EMBL" id="CAH0547874.1"/>
    </source>
</evidence>
<evidence type="ECO:0000256" key="8">
    <source>
        <dbReference type="ARBA" id="ARBA00022827"/>
    </source>
</evidence>
<dbReference type="Pfam" id="PF01507">
    <property type="entry name" value="PAPS_reduct"/>
    <property type="match status" value="2"/>
</dbReference>
<dbReference type="OrthoDB" id="270728at2759"/>
<protein>
    <recommendedName>
        <fullName evidence="2">FAD synthase</fullName>
        <ecNumber evidence="2">2.7.7.2</ecNumber>
    </recommendedName>
    <alternativeName>
        <fullName evidence="10">FAD pyrophosphorylase</fullName>
    </alternativeName>
    <alternativeName>
        <fullName evidence="11">FMN adenylyltransferase</fullName>
    </alternativeName>
</protein>